<proteinExistence type="predicted"/>
<name>A0A502IF32_9PSED</name>
<sequence>MAERYQATWKELIAEIGTASTKLELRARLGRAEGYARALLETETVEAAEYRASVTESSKAAVERNTELSANSR</sequence>
<organism evidence="1 2">
    <name type="scientific">Pseudomonas mandelii</name>
    <dbReference type="NCBI Taxonomy" id="75612"/>
    <lineage>
        <taxon>Bacteria</taxon>
        <taxon>Pseudomonadati</taxon>
        <taxon>Pseudomonadota</taxon>
        <taxon>Gammaproteobacteria</taxon>
        <taxon>Pseudomonadales</taxon>
        <taxon>Pseudomonadaceae</taxon>
        <taxon>Pseudomonas</taxon>
    </lineage>
</organism>
<comment type="caution">
    <text evidence="1">The sequence shown here is derived from an EMBL/GenBank/DDBJ whole genome shotgun (WGS) entry which is preliminary data.</text>
</comment>
<evidence type="ECO:0000313" key="2">
    <source>
        <dbReference type="Proteomes" id="UP000320914"/>
    </source>
</evidence>
<dbReference type="AlphaFoldDB" id="A0A502IF32"/>
<gene>
    <name evidence="1" type="ORF">EAH74_12060</name>
</gene>
<evidence type="ECO:0000313" key="1">
    <source>
        <dbReference type="EMBL" id="TPG84754.1"/>
    </source>
</evidence>
<accession>A0A502IF32</accession>
<dbReference type="RefSeq" id="WP_140678573.1">
    <property type="nucleotide sequence ID" value="NZ_RCZA01000004.1"/>
</dbReference>
<protein>
    <submittedName>
        <fullName evidence="1">Uncharacterized protein</fullName>
    </submittedName>
</protein>
<reference evidence="1 2" key="1">
    <citation type="journal article" date="2019" name="Environ. Microbiol.">
        <title>Species interactions and distinct microbial communities in high Arctic permafrost affected cryosols are associated with the CH4 and CO2 gas fluxes.</title>
        <authorList>
            <person name="Altshuler I."/>
            <person name="Hamel J."/>
            <person name="Turney S."/>
            <person name="Magnuson E."/>
            <person name="Levesque R."/>
            <person name="Greer C."/>
            <person name="Whyte L.G."/>
        </authorList>
    </citation>
    <scope>NUCLEOTIDE SEQUENCE [LARGE SCALE GENOMIC DNA]</scope>
    <source>
        <strain evidence="1 2">OWC5</strain>
    </source>
</reference>
<dbReference type="Proteomes" id="UP000320914">
    <property type="component" value="Unassembled WGS sequence"/>
</dbReference>
<dbReference type="EMBL" id="RCZA01000004">
    <property type="protein sequence ID" value="TPG84754.1"/>
    <property type="molecule type" value="Genomic_DNA"/>
</dbReference>